<dbReference type="EMBL" id="LR134155">
    <property type="protein sequence ID" value="VEA68389.1"/>
    <property type="molecule type" value="Genomic_DNA"/>
</dbReference>
<comment type="similarity">
    <text evidence="1">Belongs to the LysR transcriptional regulatory family.</text>
</comment>
<dbReference type="InterPro" id="IPR058163">
    <property type="entry name" value="LysR-type_TF_proteobact-type"/>
</dbReference>
<feature type="domain" description="HTH lysR-type" evidence="5">
    <location>
        <begin position="7"/>
        <end position="64"/>
    </location>
</feature>
<evidence type="ECO:0000256" key="4">
    <source>
        <dbReference type="ARBA" id="ARBA00023163"/>
    </source>
</evidence>
<dbReference type="AlphaFoldDB" id="A0A447QEE3"/>
<keyword evidence="4" id="KW-0804">Transcription</keyword>
<dbReference type="Gene3D" id="1.10.10.10">
    <property type="entry name" value="Winged helix-like DNA-binding domain superfamily/Winged helix DNA-binding domain"/>
    <property type="match status" value="1"/>
</dbReference>
<dbReference type="PANTHER" id="PTHR30537:SF26">
    <property type="entry name" value="GLYCINE CLEAVAGE SYSTEM TRANSCRIPTIONAL ACTIVATOR"/>
    <property type="match status" value="1"/>
</dbReference>
<dbReference type="RefSeq" id="WP_061322760.1">
    <property type="nucleotide sequence ID" value="NZ_CP014474.1"/>
</dbReference>
<evidence type="ECO:0000256" key="2">
    <source>
        <dbReference type="ARBA" id="ARBA00023015"/>
    </source>
</evidence>
<dbReference type="CDD" id="cd08432">
    <property type="entry name" value="PBP2_GcdR_TrpI_HvrB_AmpR_like"/>
    <property type="match status" value="1"/>
</dbReference>
<name>A0A447QEE3_SERRU</name>
<protein>
    <submittedName>
        <fullName evidence="6">Gcv operon activator</fullName>
    </submittedName>
</protein>
<proteinExistence type="inferred from homology"/>
<dbReference type="GO" id="GO:0043565">
    <property type="term" value="F:sequence-specific DNA binding"/>
    <property type="evidence" value="ECO:0007669"/>
    <property type="project" value="TreeGrafter"/>
</dbReference>
<dbReference type="SUPFAM" id="SSF53850">
    <property type="entry name" value="Periplasmic binding protein-like II"/>
    <property type="match status" value="1"/>
</dbReference>
<dbReference type="Pfam" id="PF03466">
    <property type="entry name" value="LysR_substrate"/>
    <property type="match status" value="1"/>
</dbReference>
<accession>A0A447QEE3</accession>
<evidence type="ECO:0000313" key="7">
    <source>
        <dbReference type="Proteomes" id="UP000271603"/>
    </source>
</evidence>
<keyword evidence="3" id="KW-0238">DNA-binding</keyword>
<dbReference type="Proteomes" id="UP000271603">
    <property type="component" value="Chromosome"/>
</dbReference>
<evidence type="ECO:0000256" key="1">
    <source>
        <dbReference type="ARBA" id="ARBA00009437"/>
    </source>
</evidence>
<dbReference type="Gene3D" id="3.40.190.10">
    <property type="entry name" value="Periplasmic binding protein-like II"/>
    <property type="match status" value="2"/>
</dbReference>
<keyword evidence="2" id="KW-0805">Transcription regulation</keyword>
<evidence type="ECO:0000256" key="3">
    <source>
        <dbReference type="ARBA" id="ARBA00023125"/>
    </source>
</evidence>
<evidence type="ECO:0000313" key="6">
    <source>
        <dbReference type="EMBL" id="VEA68389.1"/>
    </source>
</evidence>
<dbReference type="STRING" id="61652.AXX16_2128"/>
<dbReference type="GO" id="GO:0003700">
    <property type="term" value="F:DNA-binding transcription factor activity"/>
    <property type="evidence" value="ECO:0007669"/>
    <property type="project" value="InterPro"/>
</dbReference>
<dbReference type="PROSITE" id="PS50931">
    <property type="entry name" value="HTH_LYSR"/>
    <property type="match status" value="1"/>
</dbReference>
<dbReference type="KEGG" id="srz:AXX16_2128"/>
<sequence length="301" mass="33243">MRKPRLPPLGAVRAFHAVAGCLSFKLAAERLGVSATAVSHQIKLLESMLECRVCERSAQGVRLTDAGELLYAATQSAFAALESATAQIMHRAQPPALTVTTTSNFLTHWLVPRLADFKAQLPTIDLRLHTSVERVDLSQRTVDAAIRYRETPESQLHSTLLYEDRFILVASPSLGIKEKEDLRTATLFHVEQRHVPADSPTWQNWRRRYGPDGLDCDSGLIFSDETHALQAAVAGQGVVIASRLLANDLLQRGVLTAPFDESLPGARYYLVTTEEAAQRADIIALRHWLLQQMAGKTDDNG</sequence>
<dbReference type="SUPFAM" id="SSF46785">
    <property type="entry name" value="Winged helix' DNA-binding domain"/>
    <property type="match status" value="1"/>
</dbReference>
<dbReference type="InterPro" id="IPR036388">
    <property type="entry name" value="WH-like_DNA-bd_sf"/>
</dbReference>
<organism evidence="6 7">
    <name type="scientific">Serratia rubidaea</name>
    <name type="common">Serratia marinorubra</name>
    <dbReference type="NCBI Taxonomy" id="61652"/>
    <lineage>
        <taxon>Bacteria</taxon>
        <taxon>Pseudomonadati</taxon>
        <taxon>Pseudomonadota</taxon>
        <taxon>Gammaproteobacteria</taxon>
        <taxon>Enterobacterales</taxon>
        <taxon>Yersiniaceae</taxon>
        <taxon>Serratia</taxon>
    </lineage>
</organism>
<reference evidence="6 7" key="1">
    <citation type="submission" date="2018-12" db="EMBL/GenBank/DDBJ databases">
        <authorList>
            <consortium name="Pathogen Informatics"/>
        </authorList>
    </citation>
    <scope>NUCLEOTIDE SEQUENCE [LARGE SCALE GENOMIC DNA]</scope>
    <source>
        <strain evidence="6 7">NCTC9419</strain>
    </source>
</reference>
<dbReference type="InterPro" id="IPR000847">
    <property type="entry name" value="LysR_HTH_N"/>
</dbReference>
<dbReference type="InterPro" id="IPR005119">
    <property type="entry name" value="LysR_subst-bd"/>
</dbReference>
<gene>
    <name evidence="6" type="primary">gcvA_2</name>
    <name evidence="6" type="ORF">NCTC9419_00411</name>
</gene>
<evidence type="ECO:0000259" key="5">
    <source>
        <dbReference type="PROSITE" id="PS50931"/>
    </source>
</evidence>
<dbReference type="Pfam" id="PF00126">
    <property type="entry name" value="HTH_1"/>
    <property type="match status" value="1"/>
</dbReference>
<dbReference type="InterPro" id="IPR036390">
    <property type="entry name" value="WH_DNA-bd_sf"/>
</dbReference>
<dbReference type="PANTHER" id="PTHR30537">
    <property type="entry name" value="HTH-TYPE TRANSCRIPTIONAL REGULATOR"/>
    <property type="match status" value="1"/>
</dbReference>
<dbReference type="GO" id="GO:0006351">
    <property type="term" value="P:DNA-templated transcription"/>
    <property type="evidence" value="ECO:0007669"/>
    <property type="project" value="TreeGrafter"/>
</dbReference>